<feature type="non-terminal residue" evidence="16">
    <location>
        <position position="825"/>
    </location>
</feature>
<feature type="transmembrane region" description="Helical" evidence="14">
    <location>
        <begin position="750"/>
        <end position="770"/>
    </location>
</feature>
<evidence type="ECO:0000256" key="11">
    <source>
        <dbReference type="ARBA" id="ARBA00023224"/>
    </source>
</evidence>
<feature type="transmembrane region" description="Helical" evidence="14">
    <location>
        <begin position="782"/>
        <end position="807"/>
    </location>
</feature>
<dbReference type="InterPro" id="IPR016186">
    <property type="entry name" value="C-type_lectin-like/link_sf"/>
</dbReference>
<dbReference type="GO" id="GO:0007189">
    <property type="term" value="P:adenylate cyclase-activating G protein-coupled receptor signaling pathway"/>
    <property type="evidence" value="ECO:0007669"/>
    <property type="project" value="TreeGrafter"/>
</dbReference>
<dbReference type="Gene3D" id="3.80.10.10">
    <property type="entry name" value="Ribonuclease Inhibitor"/>
    <property type="match status" value="1"/>
</dbReference>
<dbReference type="PROSITE" id="PS00237">
    <property type="entry name" value="G_PROTEIN_RECEP_F1_1"/>
    <property type="match status" value="1"/>
</dbReference>
<dbReference type="SUPFAM" id="SSF57424">
    <property type="entry name" value="LDL receptor-like module"/>
    <property type="match status" value="2"/>
</dbReference>
<dbReference type="GO" id="GO:0008528">
    <property type="term" value="F:G protein-coupled peptide receptor activity"/>
    <property type="evidence" value="ECO:0007669"/>
    <property type="project" value="TreeGrafter"/>
</dbReference>
<dbReference type="Gene3D" id="1.20.1070.10">
    <property type="entry name" value="Rhodopsin 7-helix transmembrane proteins"/>
    <property type="match status" value="1"/>
</dbReference>
<accession>A0A8S3ZSY6</accession>
<evidence type="ECO:0000256" key="8">
    <source>
        <dbReference type="ARBA" id="ARBA00023136"/>
    </source>
</evidence>
<evidence type="ECO:0000256" key="2">
    <source>
        <dbReference type="ARBA" id="ARBA00022475"/>
    </source>
</evidence>
<comment type="caution">
    <text evidence="16">The sequence shown here is derived from an EMBL/GenBank/DDBJ whole genome shotgun (WGS) entry which is preliminary data.</text>
</comment>
<keyword evidence="5" id="KW-0677">Repeat</keyword>
<dbReference type="SUPFAM" id="SSF81321">
    <property type="entry name" value="Family A G protein-coupled receptor-like"/>
    <property type="match status" value="1"/>
</dbReference>
<organism evidence="16 17">
    <name type="scientific">Candidula unifasciata</name>
    <dbReference type="NCBI Taxonomy" id="100452"/>
    <lineage>
        <taxon>Eukaryota</taxon>
        <taxon>Metazoa</taxon>
        <taxon>Spiralia</taxon>
        <taxon>Lophotrochozoa</taxon>
        <taxon>Mollusca</taxon>
        <taxon>Gastropoda</taxon>
        <taxon>Heterobranchia</taxon>
        <taxon>Euthyneura</taxon>
        <taxon>Panpulmonata</taxon>
        <taxon>Eupulmonata</taxon>
        <taxon>Stylommatophora</taxon>
        <taxon>Helicina</taxon>
        <taxon>Helicoidea</taxon>
        <taxon>Geomitridae</taxon>
        <taxon>Candidula</taxon>
    </lineage>
</organism>
<feature type="transmembrane region" description="Helical" evidence="14">
    <location>
        <begin position="563"/>
        <end position="589"/>
    </location>
</feature>
<dbReference type="InterPro" id="IPR016187">
    <property type="entry name" value="CTDL_fold"/>
</dbReference>
<dbReference type="Gene3D" id="3.10.100.10">
    <property type="entry name" value="Mannose-Binding Protein A, subunit A"/>
    <property type="match status" value="1"/>
</dbReference>
<feature type="transmembrane region" description="Helical" evidence="14">
    <location>
        <begin position="650"/>
        <end position="674"/>
    </location>
</feature>
<evidence type="ECO:0000256" key="3">
    <source>
        <dbReference type="ARBA" id="ARBA00022614"/>
    </source>
</evidence>
<evidence type="ECO:0000256" key="5">
    <source>
        <dbReference type="ARBA" id="ARBA00022737"/>
    </source>
</evidence>
<dbReference type="Pfam" id="PF00057">
    <property type="entry name" value="Ldl_recept_a"/>
    <property type="match status" value="2"/>
</dbReference>
<evidence type="ECO:0000256" key="13">
    <source>
        <dbReference type="RuleBase" id="RU000688"/>
    </source>
</evidence>
<dbReference type="InterPro" id="IPR032675">
    <property type="entry name" value="LRR_dom_sf"/>
</dbReference>
<keyword evidence="17" id="KW-1185">Reference proteome</keyword>
<dbReference type="SMART" id="SM00192">
    <property type="entry name" value="LDLa"/>
    <property type="match status" value="2"/>
</dbReference>
<dbReference type="InterPro" id="IPR000276">
    <property type="entry name" value="GPCR_Rhodpsn"/>
</dbReference>
<evidence type="ECO:0000256" key="10">
    <source>
        <dbReference type="ARBA" id="ARBA00023170"/>
    </source>
</evidence>
<keyword evidence="7 13" id="KW-0297">G-protein coupled receptor</keyword>
<keyword evidence="4 13" id="KW-0812">Transmembrane</keyword>
<feature type="transmembrane region" description="Helical" evidence="14">
    <location>
        <begin position="529"/>
        <end position="551"/>
    </location>
</feature>
<dbReference type="SUPFAM" id="SSF56436">
    <property type="entry name" value="C-type lectin-like"/>
    <property type="match status" value="1"/>
</dbReference>
<evidence type="ECO:0000256" key="14">
    <source>
        <dbReference type="SAM" id="Phobius"/>
    </source>
</evidence>
<evidence type="ECO:0000256" key="6">
    <source>
        <dbReference type="ARBA" id="ARBA00022989"/>
    </source>
</evidence>
<keyword evidence="9 12" id="KW-1015">Disulfide bond</keyword>
<dbReference type="PANTHER" id="PTHR24372:SF77">
    <property type="entry name" value="G-PROTEIN COUPLED RECEPTORS FAMILY 1 PROFILE DOMAIN-CONTAINING PROTEIN"/>
    <property type="match status" value="1"/>
</dbReference>
<dbReference type="GO" id="GO:0009755">
    <property type="term" value="P:hormone-mediated signaling pathway"/>
    <property type="evidence" value="ECO:0007669"/>
    <property type="project" value="TreeGrafter"/>
</dbReference>
<comment type="similarity">
    <text evidence="13">Belongs to the G-protein coupled receptor 1 family.</text>
</comment>
<dbReference type="AlphaFoldDB" id="A0A8S3ZSY6"/>
<name>A0A8S3ZSY6_9EUPU</name>
<evidence type="ECO:0000313" key="17">
    <source>
        <dbReference type="Proteomes" id="UP000678393"/>
    </source>
</evidence>
<proteinExistence type="inferred from homology"/>
<dbReference type="PANTHER" id="PTHR24372">
    <property type="entry name" value="GLYCOPROTEIN HORMONE RECEPTOR"/>
    <property type="match status" value="1"/>
</dbReference>
<dbReference type="PROSITE" id="PS01209">
    <property type="entry name" value="LDLRA_1"/>
    <property type="match status" value="1"/>
</dbReference>
<dbReference type="Gene3D" id="4.10.400.10">
    <property type="entry name" value="Low-density Lipoprotein Receptor"/>
    <property type="match status" value="2"/>
</dbReference>
<dbReference type="InterPro" id="IPR002172">
    <property type="entry name" value="LDrepeatLR_classA_rpt"/>
</dbReference>
<feature type="domain" description="G-protein coupled receptors family 1 profile" evidence="15">
    <location>
        <begin position="541"/>
        <end position="801"/>
    </location>
</feature>
<evidence type="ECO:0000256" key="1">
    <source>
        <dbReference type="ARBA" id="ARBA00004651"/>
    </source>
</evidence>
<keyword evidence="3" id="KW-0433">Leucine-rich repeat</keyword>
<evidence type="ECO:0000256" key="7">
    <source>
        <dbReference type="ARBA" id="ARBA00023040"/>
    </source>
</evidence>
<dbReference type="Pfam" id="PF00001">
    <property type="entry name" value="7tm_1"/>
    <property type="match status" value="1"/>
</dbReference>
<feature type="transmembrane region" description="Helical" evidence="14">
    <location>
        <begin position="609"/>
        <end position="629"/>
    </location>
</feature>
<evidence type="ECO:0000259" key="15">
    <source>
        <dbReference type="PROSITE" id="PS50262"/>
    </source>
</evidence>
<evidence type="ECO:0000313" key="16">
    <source>
        <dbReference type="EMBL" id="CAG5132629.1"/>
    </source>
</evidence>
<dbReference type="InterPro" id="IPR023415">
    <property type="entry name" value="LDLR_class-A_CS"/>
</dbReference>
<feature type="disulfide bond" evidence="12">
    <location>
        <begin position="260"/>
        <end position="272"/>
    </location>
</feature>
<keyword evidence="10 13" id="KW-0675">Receptor</keyword>
<feature type="disulfide bond" evidence="12">
    <location>
        <begin position="279"/>
        <end position="294"/>
    </location>
</feature>
<feature type="transmembrane region" description="Helical" evidence="14">
    <location>
        <begin position="694"/>
        <end position="720"/>
    </location>
</feature>
<dbReference type="PROSITE" id="PS50262">
    <property type="entry name" value="G_PROTEIN_RECEP_F1_2"/>
    <property type="match status" value="1"/>
</dbReference>
<dbReference type="SUPFAM" id="SSF52058">
    <property type="entry name" value="L domain-like"/>
    <property type="match status" value="1"/>
</dbReference>
<dbReference type="CDD" id="cd00037">
    <property type="entry name" value="CLECT"/>
    <property type="match status" value="1"/>
</dbReference>
<dbReference type="GO" id="GO:0005886">
    <property type="term" value="C:plasma membrane"/>
    <property type="evidence" value="ECO:0007669"/>
    <property type="project" value="UniProtKB-SubCell"/>
</dbReference>
<protein>
    <recommendedName>
        <fullName evidence="15">G-protein coupled receptors family 1 profile domain-containing protein</fullName>
    </recommendedName>
</protein>
<reference evidence="16" key="1">
    <citation type="submission" date="2021-04" db="EMBL/GenBank/DDBJ databases">
        <authorList>
            <consortium name="Molecular Ecology Group"/>
        </authorList>
    </citation>
    <scope>NUCLEOTIDE SEQUENCE</scope>
</reference>
<evidence type="ECO:0000256" key="12">
    <source>
        <dbReference type="PROSITE-ProRule" id="PRU00124"/>
    </source>
</evidence>
<feature type="disulfide bond" evidence="12">
    <location>
        <begin position="228"/>
        <end position="246"/>
    </location>
</feature>
<gene>
    <name evidence="16" type="ORF">CUNI_LOCUS18187</name>
</gene>
<feature type="disulfide bond" evidence="12">
    <location>
        <begin position="221"/>
        <end position="233"/>
    </location>
</feature>
<dbReference type="InterPro" id="IPR017452">
    <property type="entry name" value="GPCR_Rhodpsn_7TM"/>
</dbReference>
<keyword evidence="8 14" id="KW-0472">Membrane</keyword>
<sequence length="825" mass="93908">PSIVQNLTVDVKIFTVLIGSKLIEEIVHMTDALVLPDKDLNNFDQYLLMAICKKCYRGWALFEHRNGVNLLSCYNIDHDSINQSWTSAMYNCSSYYNGYLAGIETAAEMIFVQKQILLKVQENNMSFVQFHIGLRRDLSNYAKSWVNVNCHAVTTSSALCEVVLPRSINEVDLISSPANTCKNTFGNFIWAPKCHYIKDRYGGIVGCRDMSHLIDCENFQCGQGYVKCYNSYCIPHHYLRDGRTDCPTGEDEQLFYTGPCTGRFACWDSIMCLHPDLVCDGHNDCPYGDDELGCREFCPNGFRCISGTVSLTDYNRSVPLDMATLFEVFYSVLVLIMSNCKLSELYIPHNAGWFAKYAPFSIQKLDISYNMFEIFSKHDYNFYYKRIDYLNMSYNRQLKSVGNLRFNFLEILDFSYTSLSYLIDSVFVYVPRLKHLNLSHTLISDFTRQYFSSKASLHTLDLRGFHTGDLDDYLFHGLTISQALYTDLFQICCPQIQGLVISPSACFAPIDIDGISSCSNLLGLDIQRFLLWMVAIIAVLGNVTVIVYRVIWDRSVLQTGYGLFVTNLGISDFIMGVYLFLIAGADYFYRDSYVLYDKSWRNSVVCRMAGFMACLSCEASTFFVFLITLDRFLVMKFPFGQVKFRGSHKTVAVVMSWVASFLLSVFPIVLNFDIYSSNAMCLGLPLTNIHARGWQYSVAVFTIFNLILFFFIAYGQYAIFRAISENRISQTATSMPSSRRAREITVAKQLSFIVLSNFLFWFPVGIMGLISLGGHGVNSEVYAWTTVLLLPINSAANPVLYTIPALLERWEQFKRGDQRTLSASV</sequence>
<keyword evidence="11 13" id="KW-0807">Transducer</keyword>
<keyword evidence="2" id="KW-1003">Cell membrane</keyword>
<keyword evidence="6 14" id="KW-1133">Transmembrane helix</keyword>
<evidence type="ECO:0000256" key="4">
    <source>
        <dbReference type="ARBA" id="ARBA00022692"/>
    </source>
</evidence>
<dbReference type="OrthoDB" id="5981530at2759"/>
<dbReference type="PRINTS" id="PR00237">
    <property type="entry name" value="GPCRRHODOPSN"/>
</dbReference>
<dbReference type="PROSITE" id="PS50068">
    <property type="entry name" value="LDLRA_2"/>
    <property type="match status" value="2"/>
</dbReference>
<comment type="caution">
    <text evidence="12">Lacks conserved residue(s) required for the propagation of feature annotation.</text>
</comment>
<dbReference type="InterPro" id="IPR036055">
    <property type="entry name" value="LDL_receptor-like_sf"/>
</dbReference>
<dbReference type="Proteomes" id="UP000678393">
    <property type="component" value="Unassembled WGS sequence"/>
</dbReference>
<dbReference type="CDD" id="cd00112">
    <property type="entry name" value="LDLa"/>
    <property type="match status" value="2"/>
</dbReference>
<evidence type="ECO:0000256" key="9">
    <source>
        <dbReference type="ARBA" id="ARBA00023157"/>
    </source>
</evidence>
<dbReference type="EMBL" id="CAJHNH020005545">
    <property type="protein sequence ID" value="CAG5132629.1"/>
    <property type="molecule type" value="Genomic_DNA"/>
</dbReference>
<comment type="subcellular location">
    <subcellularLocation>
        <location evidence="1">Cell membrane</location>
        <topology evidence="1">Multi-pass membrane protein</topology>
    </subcellularLocation>
</comment>